<dbReference type="EMBL" id="ARXR01000008">
    <property type="protein sequence ID" value="MBF5052774.1"/>
    <property type="molecule type" value="Genomic_DNA"/>
</dbReference>
<keyword evidence="1" id="KW-0808">Transferase</keyword>
<keyword evidence="1" id="KW-0548">Nucleotidyltransferase</keyword>
<dbReference type="PANTHER" id="PTHR21485">
    <property type="entry name" value="HAD SUPERFAMILY MEMBERS CMAS AND KDSC"/>
    <property type="match status" value="1"/>
</dbReference>
<comment type="caution">
    <text evidence="1">The sequence shown here is derived from an EMBL/GenBank/DDBJ whole genome shotgun (WGS) entry which is preliminary data.</text>
</comment>
<evidence type="ECO:0000313" key="2">
    <source>
        <dbReference type="Proteomes" id="UP000644441"/>
    </source>
</evidence>
<sequence length="211" mass="23071">MPGKNLIDLAGKPLIAWTIEAAIKSGVFDDIVVSSDDGHILAVASKYDDIITLKRPDHLASDTATTTDAVAHALEELEARGTRAHDVVVVLQPTSPLRQAEDIIAAFKQFVHGQSPALVSVCELDHPIEWSGTLDSNGRLTGLSSALHRSQDYKKRYRLNGAIYICHRDDIQFGGPLLTGEPLAYVMPRSRSLDIDTSIDFKLCELILNDD</sequence>
<dbReference type="InterPro" id="IPR029044">
    <property type="entry name" value="Nucleotide-diphossugar_trans"/>
</dbReference>
<accession>A0ABS0AFB0</accession>
<keyword evidence="2" id="KW-1185">Reference proteome</keyword>
<proteinExistence type="predicted"/>
<reference evidence="1 2" key="1">
    <citation type="submission" date="2012-09" db="EMBL/GenBank/DDBJ databases">
        <title>Genome Sequence of alkane-degrading Bacterium Alcanivorax venustensis ISO4.</title>
        <authorList>
            <person name="Lai Q."/>
            <person name="Shao Z."/>
        </authorList>
    </citation>
    <scope>NUCLEOTIDE SEQUENCE [LARGE SCALE GENOMIC DNA]</scope>
    <source>
        <strain evidence="1 2">ISO4</strain>
    </source>
</reference>
<name>A0ABS0AFB0_9GAMM</name>
<dbReference type="InterPro" id="IPR050793">
    <property type="entry name" value="CMP-NeuNAc_synthase"/>
</dbReference>
<dbReference type="Pfam" id="PF02348">
    <property type="entry name" value="CTP_transf_3"/>
    <property type="match status" value="1"/>
</dbReference>
<gene>
    <name evidence="1" type="ORF">ISO4_01376</name>
</gene>
<dbReference type="Gene3D" id="3.90.550.10">
    <property type="entry name" value="Spore Coat Polysaccharide Biosynthesis Protein SpsA, Chain A"/>
    <property type="match status" value="1"/>
</dbReference>
<dbReference type="Proteomes" id="UP000644441">
    <property type="component" value="Unassembled WGS sequence"/>
</dbReference>
<dbReference type="PANTHER" id="PTHR21485:SF6">
    <property type="entry name" value="N-ACYLNEURAMINATE CYTIDYLYLTRANSFERASE-RELATED"/>
    <property type="match status" value="1"/>
</dbReference>
<dbReference type="GO" id="GO:0016779">
    <property type="term" value="F:nucleotidyltransferase activity"/>
    <property type="evidence" value="ECO:0007669"/>
    <property type="project" value="UniProtKB-KW"/>
</dbReference>
<organism evidence="1 2">
    <name type="scientific">Alloalcanivorax venustensis ISO4</name>
    <dbReference type="NCBI Taxonomy" id="1177184"/>
    <lineage>
        <taxon>Bacteria</taxon>
        <taxon>Pseudomonadati</taxon>
        <taxon>Pseudomonadota</taxon>
        <taxon>Gammaproteobacteria</taxon>
        <taxon>Oceanospirillales</taxon>
        <taxon>Alcanivoracaceae</taxon>
        <taxon>Alloalcanivorax</taxon>
    </lineage>
</organism>
<protein>
    <submittedName>
        <fullName evidence="1">Acylneuraminate cytidylyltransferase</fullName>
    </submittedName>
</protein>
<dbReference type="SUPFAM" id="SSF53448">
    <property type="entry name" value="Nucleotide-diphospho-sugar transferases"/>
    <property type="match status" value="1"/>
</dbReference>
<dbReference type="CDD" id="cd02513">
    <property type="entry name" value="CMP-NeuAc_Synthase"/>
    <property type="match status" value="1"/>
</dbReference>
<evidence type="ECO:0000313" key="1">
    <source>
        <dbReference type="EMBL" id="MBF5052774.1"/>
    </source>
</evidence>
<dbReference type="InterPro" id="IPR003329">
    <property type="entry name" value="Cytidylyl_trans"/>
</dbReference>